<evidence type="ECO:0000256" key="7">
    <source>
        <dbReference type="PIRSR" id="PIRSR000097-3"/>
    </source>
</evidence>
<sequence>MHRVSANGIAIPALGFGTWQIEGDDARVAVAEALALGYRHIDTARAYGNEAQVGAGIAQSGVPRGDIFLTTKIWTSEFKPEALTAALADSLAKLGTDYVDLTLLHWPNPEVPLADSLGALAALQQEGLTLAIGVSNFPVALVEEAVAVCGRPLAVNQVEYHPFLDQSKVIEACRRHGMAVEAYSPLARGKVMEDATLRRIAEIYGRTPGQVALRWLIQQDGVIALPKAVRPEHAKANLGALDFALSQSEMAEISALARPDGRLINPSWAPAWDD</sequence>
<dbReference type="Gene3D" id="3.20.20.100">
    <property type="entry name" value="NADP-dependent oxidoreductase domain"/>
    <property type="match status" value="1"/>
</dbReference>
<dbReference type="PIRSF" id="PIRSF000097">
    <property type="entry name" value="AKR"/>
    <property type="match status" value="1"/>
</dbReference>
<dbReference type="InterPro" id="IPR020471">
    <property type="entry name" value="AKR"/>
</dbReference>
<gene>
    <name evidence="9" type="ordered locus">Rru_A0288</name>
</gene>
<dbReference type="InterPro" id="IPR036812">
    <property type="entry name" value="NAD(P)_OxRdtase_dom_sf"/>
</dbReference>
<evidence type="ECO:0000256" key="5">
    <source>
        <dbReference type="PIRSR" id="PIRSR000097-1"/>
    </source>
</evidence>
<dbReference type="STRING" id="269796.Rru_A0288"/>
<evidence type="ECO:0000259" key="8">
    <source>
        <dbReference type="Pfam" id="PF00248"/>
    </source>
</evidence>
<comment type="catalytic activity">
    <reaction evidence="4">
        <text>hydroxyacetone + NADP(+) = methylglyoxal + NADPH + H(+)</text>
        <dbReference type="Rhea" id="RHEA:27986"/>
        <dbReference type="ChEBI" id="CHEBI:15378"/>
        <dbReference type="ChEBI" id="CHEBI:17158"/>
        <dbReference type="ChEBI" id="CHEBI:27957"/>
        <dbReference type="ChEBI" id="CHEBI:57783"/>
        <dbReference type="ChEBI" id="CHEBI:58349"/>
    </reaction>
</comment>
<evidence type="ECO:0000313" key="9">
    <source>
        <dbReference type="EMBL" id="ABC21093.1"/>
    </source>
</evidence>
<dbReference type="GO" id="GO:1990002">
    <property type="term" value="F:methylglyoxal reductase (NADPH) (acetol producing) activity"/>
    <property type="evidence" value="ECO:0007669"/>
    <property type="project" value="TreeGrafter"/>
</dbReference>
<evidence type="ECO:0000256" key="3">
    <source>
        <dbReference type="ARBA" id="ARBA00023002"/>
    </source>
</evidence>
<evidence type="ECO:0000256" key="1">
    <source>
        <dbReference type="ARBA" id="ARBA00007905"/>
    </source>
</evidence>
<evidence type="ECO:0000256" key="4">
    <source>
        <dbReference type="ARBA" id="ARBA00049445"/>
    </source>
</evidence>
<dbReference type="EMBL" id="CP000230">
    <property type="protein sequence ID" value="ABC21093.1"/>
    <property type="molecule type" value="Genomic_DNA"/>
</dbReference>
<feature type="domain" description="NADP-dependent oxidoreductase" evidence="8">
    <location>
        <begin position="14"/>
        <end position="256"/>
    </location>
</feature>
<dbReference type="PROSITE" id="PS00798">
    <property type="entry name" value="ALDOKETO_REDUCTASE_1"/>
    <property type="match status" value="1"/>
</dbReference>
<dbReference type="GO" id="GO:0051596">
    <property type="term" value="P:methylglyoxal catabolic process"/>
    <property type="evidence" value="ECO:0007669"/>
    <property type="project" value="TreeGrafter"/>
</dbReference>
<evidence type="ECO:0000256" key="2">
    <source>
        <dbReference type="ARBA" id="ARBA00022857"/>
    </source>
</evidence>
<dbReference type="PhylomeDB" id="Q2RXQ2"/>
<feature type="active site" description="Proton donor" evidence="5">
    <location>
        <position position="47"/>
    </location>
</feature>
<dbReference type="InterPro" id="IPR023210">
    <property type="entry name" value="NADP_OxRdtase_dom"/>
</dbReference>
<keyword evidence="3 9" id="KW-0560">Oxidoreductase</keyword>
<dbReference type="InterPro" id="IPR018170">
    <property type="entry name" value="Aldo/ket_reductase_CS"/>
</dbReference>
<feature type="binding site" evidence="6">
    <location>
        <position position="105"/>
    </location>
    <ligand>
        <name>substrate</name>
    </ligand>
</feature>
<evidence type="ECO:0000313" key="10">
    <source>
        <dbReference type="Proteomes" id="UP000001929"/>
    </source>
</evidence>
<comment type="similarity">
    <text evidence="1">Belongs to the aldo/keto reductase family.</text>
</comment>
<dbReference type="PANTHER" id="PTHR43827:SF3">
    <property type="entry name" value="NADP-DEPENDENT OXIDOREDUCTASE DOMAIN-CONTAINING PROTEIN"/>
    <property type="match status" value="1"/>
</dbReference>
<dbReference type="RefSeq" id="WP_011388041.1">
    <property type="nucleotide sequence ID" value="NC_007643.1"/>
</dbReference>
<proteinExistence type="inferred from homology"/>
<name>Q2RXQ2_RHORT</name>
<dbReference type="GO" id="GO:0050580">
    <property type="term" value="F:2,5-didehydrogluconate reductase activity"/>
    <property type="evidence" value="ECO:0007669"/>
    <property type="project" value="UniProtKB-EC"/>
</dbReference>
<dbReference type="PRINTS" id="PR00069">
    <property type="entry name" value="ALDKETRDTASE"/>
</dbReference>
<dbReference type="EnsemblBacteria" id="ABC21093">
    <property type="protein sequence ID" value="ABC21093"/>
    <property type="gene ID" value="Rru_A0288"/>
</dbReference>
<keyword evidence="2" id="KW-0521">NADP</keyword>
<organism evidence="9 10">
    <name type="scientific">Rhodospirillum rubrum (strain ATCC 11170 / ATH 1.1.1 / DSM 467 / LMG 4362 / NCIMB 8255 / S1)</name>
    <dbReference type="NCBI Taxonomy" id="269796"/>
    <lineage>
        <taxon>Bacteria</taxon>
        <taxon>Pseudomonadati</taxon>
        <taxon>Pseudomonadota</taxon>
        <taxon>Alphaproteobacteria</taxon>
        <taxon>Rhodospirillales</taxon>
        <taxon>Rhodospirillaceae</taxon>
        <taxon>Rhodospirillum</taxon>
    </lineage>
</organism>
<dbReference type="SUPFAM" id="SSF51430">
    <property type="entry name" value="NAD(P)-linked oxidoreductase"/>
    <property type="match status" value="1"/>
</dbReference>
<dbReference type="PANTHER" id="PTHR43827">
    <property type="entry name" value="2,5-DIKETO-D-GLUCONIC ACID REDUCTASE"/>
    <property type="match status" value="1"/>
</dbReference>
<dbReference type="PATRIC" id="fig|269796.9.peg.343"/>
<dbReference type="Pfam" id="PF00248">
    <property type="entry name" value="Aldo_ket_red"/>
    <property type="match status" value="1"/>
</dbReference>
<dbReference type="FunFam" id="3.20.20.100:FF:000002">
    <property type="entry name" value="2,5-diketo-D-gluconic acid reductase A"/>
    <property type="match status" value="1"/>
</dbReference>
<dbReference type="Proteomes" id="UP000001929">
    <property type="component" value="Chromosome"/>
</dbReference>
<dbReference type="EC" id="1.1.1.274" evidence="9"/>
<reference evidence="9 10" key="1">
    <citation type="journal article" date="2011" name="Stand. Genomic Sci.">
        <title>Complete genome sequence of Rhodospirillum rubrum type strain (S1).</title>
        <authorList>
            <person name="Munk A.C."/>
            <person name="Copeland A."/>
            <person name="Lucas S."/>
            <person name="Lapidus A."/>
            <person name="Del Rio T.G."/>
            <person name="Barry K."/>
            <person name="Detter J.C."/>
            <person name="Hammon N."/>
            <person name="Israni S."/>
            <person name="Pitluck S."/>
            <person name="Brettin T."/>
            <person name="Bruce D."/>
            <person name="Han C."/>
            <person name="Tapia R."/>
            <person name="Gilna P."/>
            <person name="Schmutz J."/>
            <person name="Larimer F."/>
            <person name="Land M."/>
            <person name="Kyrpides N.C."/>
            <person name="Mavromatis K."/>
            <person name="Richardson P."/>
            <person name="Rohde M."/>
            <person name="Goker M."/>
            <person name="Klenk H.P."/>
            <person name="Zhang Y."/>
            <person name="Roberts G.P."/>
            <person name="Reslewic S."/>
            <person name="Schwartz D.C."/>
        </authorList>
    </citation>
    <scope>NUCLEOTIDE SEQUENCE [LARGE SCALE GENOMIC DNA]</scope>
    <source>
        <strain evidence="10">ATCC 11170 / ATH 1.1.1 / DSM 467 / LMG 4362 / NCIMB 8255 / S1</strain>
    </source>
</reference>
<keyword evidence="10" id="KW-1185">Reference proteome</keyword>
<evidence type="ECO:0000256" key="6">
    <source>
        <dbReference type="PIRSR" id="PIRSR000097-2"/>
    </source>
</evidence>
<dbReference type="eggNOG" id="COG0656">
    <property type="taxonomic scope" value="Bacteria"/>
</dbReference>
<dbReference type="HOGENOM" id="CLU_023205_0_1_5"/>
<dbReference type="AlphaFoldDB" id="Q2RXQ2"/>
<dbReference type="CDD" id="cd19140">
    <property type="entry name" value="AKR_AKR3F3"/>
    <property type="match status" value="1"/>
</dbReference>
<dbReference type="KEGG" id="rru:Rru_A0288"/>
<protein>
    <submittedName>
        <fullName evidence="9">2,5-didehydrogluconate reductase</fullName>
        <ecNumber evidence="9">1.1.1.274</ecNumber>
    </submittedName>
</protein>
<accession>Q2RXQ2</accession>
<feature type="site" description="Lowers pKa of active site Tyr" evidence="7">
    <location>
        <position position="72"/>
    </location>
</feature>